<dbReference type="InterPro" id="IPR011021">
    <property type="entry name" value="Arrestin-like_N"/>
</dbReference>
<dbReference type="OrthoDB" id="2333384at2759"/>
<dbReference type="AlphaFoldDB" id="A0A077WYR8"/>
<dbReference type="SUPFAM" id="SSF81296">
    <property type="entry name" value="E set domains"/>
    <property type="match status" value="1"/>
</dbReference>
<dbReference type="InterPro" id="IPR014756">
    <property type="entry name" value="Ig_E-set"/>
</dbReference>
<evidence type="ECO:0000313" key="2">
    <source>
        <dbReference type="EMBL" id="CDS12364.1"/>
    </source>
</evidence>
<accession>A0A077WYR8</accession>
<dbReference type="Gene3D" id="2.60.40.640">
    <property type="match status" value="1"/>
</dbReference>
<dbReference type="InterPro" id="IPR050357">
    <property type="entry name" value="Arrestin_domain-protein"/>
</dbReference>
<dbReference type="GO" id="GO:0005829">
    <property type="term" value="C:cytosol"/>
    <property type="evidence" value="ECO:0007669"/>
    <property type="project" value="TreeGrafter"/>
</dbReference>
<protein>
    <recommendedName>
        <fullName evidence="1">Arrestin-like N-terminal domain-containing protein</fullName>
    </recommendedName>
</protein>
<dbReference type="Pfam" id="PF00339">
    <property type="entry name" value="Arrestin_N"/>
    <property type="match status" value="1"/>
</dbReference>
<dbReference type="GO" id="GO:0031625">
    <property type="term" value="F:ubiquitin protein ligase binding"/>
    <property type="evidence" value="ECO:0007669"/>
    <property type="project" value="TreeGrafter"/>
</dbReference>
<reference evidence="2" key="1">
    <citation type="journal article" date="2014" name="Genome Announc.">
        <title>De novo whole-genome sequence and genome annotation of Lichtheimia ramosa.</title>
        <authorList>
            <person name="Linde J."/>
            <person name="Schwartze V."/>
            <person name="Binder U."/>
            <person name="Lass-Florl C."/>
            <person name="Voigt K."/>
            <person name="Horn F."/>
        </authorList>
    </citation>
    <scope>NUCLEOTIDE SEQUENCE</scope>
    <source>
        <strain evidence="2">JMRC FSU:6197</strain>
    </source>
</reference>
<dbReference type="GO" id="GO:0070086">
    <property type="term" value="P:ubiquitin-dependent endocytosis"/>
    <property type="evidence" value="ECO:0007669"/>
    <property type="project" value="TreeGrafter"/>
</dbReference>
<dbReference type="PANTHER" id="PTHR11188">
    <property type="entry name" value="ARRESTIN DOMAIN CONTAINING PROTEIN"/>
    <property type="match status" value="1"/>
</dbReference>
<dbReference type="PANTHER" id="PTHR11188:SF17">
    <property type="entry name" value="FI21816P1"/>
    <property type="match status" value="1"/>
</dbReference>
<feature type="domain" description="Arrestin-like N-terminal" evidence="1">
    <location>
        <begin position="35"/>
        <end position="160"/>
    </location>
</feature>
<organism evidence="2">
    <name type="scientific">Lichtheimia ramosa</name>
    <dbReference type="NCBI Taxonomy" id="688394"/>
    <lineage>
        <taxon>Eukaryota</taxon>
        <taxon>Fungi</taxon>
        <taxon>Fungi incertae sedis</taxon>
        <taxon>Mucoromycota</taxon>
        <taxon>Mucoromycotina</taxon>
        <taxon>Mucoromycetes</taxon>
        <taxon>Mucorales</taxon>
        <taxon>Lichtheimiaceae</taxon>
        <taxon>Lichtheimia</taxon>
    </lineage>
</organism>
<dbReference type="EMBL" id="LK023357">
    <property type="protein sequence ID" value="CDS12364.1"/>
    <property type="molecule type" value="Genomic_DNA"/>
</dbReference>
<dbReference type="InterPro" id="IPR014752">
    <property type="entry name" value="Arrestin-like_C"/>
</dbReference>
<proteinExistence type="predicted"/>
<gene>
    <name evidence="2" type="ORF">LRAMOSA04559</name>
</gene>
<evidence type="ECO:0000259" key="1">
    <source>
        <dbReference type="Pfam" id="PF00339"/>
    </source>
</evidence>
<dbReference type="GO" id="GO:0030674">
    <property type="term" value="F:protein-macromolecule adaptor activity"/>
    <property type="evidence" value="ECO:0007669"/>
    <property type="project" value="TreeGrafter"/>
</dbReference>
<name>A0A077WYR8_9FUNG</name>
<sequence length="433" mass="49223">MPVSVPFLSGHNKLTIELAEPIVYLRGYPGTPTTQVLRGEVVLVTSKPMSASSVMVKFVGRCHSLWPEGIGHRGTKMYHEKTIHEQNAILQSWSPDAAHTALPAGLHRWPFEFLISNRIAETIEDDLAKVYYYLSATVQRPGVVEANLRRRREILVLRTIEWTENALSDHSLPTTSINVERRLDCCDAAICIEKSIVSSGTQFPISFMFSPNMKNVALESISILICEQRIYRLPEYNARRTEMLNFKLKLNTVTSMADPSLLGNPLVPSSDVPVTQLRRVLNAKNANIPLLANPFQYRYIMSLPNCSDGLNHSTGYEEIDIRHYLKIHIELSVPDRPDRVAIHFETPITILDCRLKEDLATLPTYEESLSDLALDAETVDSSKPTTFFACPCYLDYKKRRHCGRQEWVMIRQRNVVDSVYQLPPPPYEENKVI</sequence>
<dbReference type="GO" id="GO:0005886">
    <property type="term" value="C:plasma membrane"/>
    <property type="evidence" value="ECO:0007669"/>
    <property type="project" value="TreeGrafter"/>
</dbReference>